<dbReference type="PANTHER" id="PTHR33538:SF2">
    <property type="entry name" value="PROTEIN GAMETE EXPRESSED 1"/>
    <property type="match status" value="1"/>
</dbReference>
<accession>A0ABD2XFU2</accession>
<dbReference type="AlphaFoldDB" id="A0ABD2XFU2"/>
<dbReference type="EMBL" id="JBJJXI010000026">
    <property type="protein sequence ID" value="KAL3404101.1"/>
    <property type="molecule type" value="Genomic_DNA"/>
</dbReference>
<evidence type="ECO:0000313" key="2">
    <source>
        <dbReference type="EMBL" id="KAL3404101.1"/>
    </source>
</evidence>
<evidence type="ECO:0000313" key="3">
    <source>
        <dbReference type="Proteomes" id="UP001627154"/>
    </source>
</evidence>
<comment type="caution">
    <text evidence="2">The sequence shown here is derived from an EMBL/GenBank/DDBJ whole genome shotgun (WGS) entry which is preliminary data.</text>
</comment>
<dbReference type="Proteomes" id="UP001627154">
    <property type="component" value="Unassembled WGS sequence"/>
</dbReference>
<feature type="signal peptide" evidence="1">
    <location>
        <begin position="1"/>
        <end position="26"/>
    </location>
</feature>
<gene>
    <name evidence="2" type="ORF">TKK_003092</name>
</gene>
<reference evidence="2 3" key="1">
    <citation type="journal article" date="2024" name="bioRxiv">
        <title>A reference genome for Trichogramma kaykai: A tiny desert-dwelling parasitoid wasp with competing sex-ratio distorters.</title>
        <authorList>
            <person name="Culotta J."/>
            <person name="Lindsey A.R."/>
        </authorList>
    </citation>
    <scope>NUCLEOTIDE SEQUENCE [LARGE SCALE GENOMIC DNA]</scope>
    <source>
        <strain evidence="2 3">KSX58</strain>
    </source>
</reference>
<feature type="chain" id="PRO_5044859132" description="Protein GAMETE EXPRESSED 1" evidence="1">
    <location>
        <begin position="27"/>
        <end position="400"/>
    </location>
</feature>
<dbReference type="PANTHER" id="PTHR33538">
    <property type="entry name" value="PROTEIN GAMETE EXPRESSED 1"/>
    <property type="match status" value="1"/>
</dbReference>
<name>A0ABD2XFU2_9HYME</name>
<evidence type="ECO:0000256" key="1">
    <source>
        <dbReference type="SAM" id="SignalP"/>
    </source>
</evidence>
<proteinExistence type="predicted"/>
<evidence type="ECO:0008006" key="4">
    <source>
        <dbReference type="Google" id="ProtNLM"/>
    </source>
</evidence>
<keyword evidence="1" id="KW-0732">Signal</keyword>
<protein>
    <recommendedName>
        <fullName evidence="4">Protein GAMETE EXPRESSED 1</fullName>
    </recommendedName>
</protein>
<sequence length="400" mass="46751">MFSQFVWIKVVRNFFLINVLIASTQGFRDEAELRSLGEKELQRIKEKAELSNHGECWHNALRAIKTSCDKLNDNEHSILALHLANCFLEDSGHDVYSCHLKDSEKERRQCINTMTDRAFGVYNEFYIYSSHICTFLNHELWQAETHNTIKNLYEASSLMKKQLLEASQMQGEMLESQREGLKIQNQLLDNGKELESVIQNSSKSVMDMVYSFKESVNDQKELLFQIFSNLEAFQNWIISEVSWCQSILYYSVSCILSALFTSSKKTSNARIVLFTTHSVNVILERMLIQHYDNIPSHMNDDKINIVYYVWLIRKTALLVCLLSLFYAYFSYKDEYTENHRVLKRIEHHLDNLQSITRTSETSTIRYSKRLALKRIKSTGESLHQTSEKIENLIIKNNDAM</sequence>
<dbReference type="InterPro" id="IPR040346">
    <property type="entry name" value="GEX1/Brambleberry"/>
</dbReference>
<keyword evidence="3" id="KW-1185">Reference proteome</keyword>
<organism evidence="2 3">
    <name type="scientific">Trichogramma kaykai</name>
    <dbReference type="NCBI Taxonomy" id="54128"/>
    <lineage>
        <taxon>Eukaryota</taxon>
        <taxon>Metazoa</taxon>
        <taxon>Ecdysozoa</taxon>
        <taxon>Arthropoda</taxon>
        <taxon>Hexapoda</taxon>
        <taxon>Insecta</taxon>
        <taxon>Pterygota</taxon>
        <taxon>Neoptera</taxon>
        <taxon>Endopterygota</taxon>
        <taxon>Hymenoptera</taxon>
        <taxon>Apocrita</taxon>
        <taxon>Proctotrupomorpha</taxon>
        <taxon>Chalcidoidea</taxon>
        <taxon>Trichogrammatidae</taxon>
        <taxon>Trichogramma</taxon>
    </lineage>
</organism>